<name>A0A418SD23_9RHOB</name>
<organism evidence="1 2">
    <name type="scientific">Pseudooceanicola algae</name>
    <dbReference type="NCBI Taxonomy" id="1537215"/>
    <lineage>
        <taxon>Bacteria</taxon>
        <taxon>Pseudomonadati</taxon>
        <taxon>Pseudomonadota</taxon>
        <taxon>Alphaproteobacteria</taxon>
        <taxon>Rhodobacterales</taxon>
        <taxon>Paracoccaceae</taxon>
        <taxon>Pseudooceanicola</taxon>
    </lineage>
</organism>
<protein>
    <submittedName>
        <fullName evidence="1">Uncharacterized protein</fullName>
    </submittedName>
</protein>
<geneLocation type="plasmid" evidence="1 2">
    <name>p202</name>
</geneLocation>
<sequence>MIFYTIYKVYKIWLEVCCPKQHPRSQARLLTPVAKAGATEVAQQAVAAIEAGNDPLNAVVIKDYERGLEQAIKVDEHLASSSGLGFHVPTHRRGSCIS</sequence>
<evidence type="ECO:0000313" key="2">
    <source>
        <dbReference type="Proteomes" id="UP000283786"/>
    </source>
</evidence>
<dbReference type="KEGG" id="palw:PSAL_036080"/>
<dbReference type="Proteomes" id="UP000283786">
    <property type="component" value="Plasmid p202"/>
</dbReference>
<evidence type="ECO:0000313" key="1">
    <source>
        <dbReference type="EMBL" id="QPM92344.1"/>
    </source>
</evidence>
<accession>A0A418SD23</accession>
<reference evidence="1 2" key="1">
    <citation type="submission" date="2020-08" db="EMBL/GenBank/DDBJ databases">
        <title>Genome sequence of Rhodobacteraceae bacterium Lw-13e.</title>
        <authorList>
            <person name="Poehlein A."/>
            <person name="Wolter L."/>
            <person name="Daniel R."/>
            <person name="Brinkhoff T."/>
        </authorList>
    </citation>
    <scope>NUCLEOTIDE SEQUENCE [LARGE SCALE GENOMIC DNA]</scope>
    <source>
        <strain evidence="1 2">Lw-13e</strain>
        <plasmid evidence="1 2">p202</plasmid>
    </source>
</reference>
<dbReference type="AlphaFoldDB" id="A0A418SD23"/>
<gene>
    <name evidence="1" type="ORF">PSAL_036080</name>
</gene>
<keyword evidence="1" id="KW-0614">Plasmid</keyword>
<keyword evidence="2" id="KW-1185">Reference proteome</keyword>
<proteinExistence type="predicted"/>
<dbReference type="EMBL" id="CP060437">
    <property type="protein sequence ID" value="QPM92344.1"/>
    <property type="molecule type" value="Genomic_DNA"/>
</dbReference>